<dbReference type="SUPFAM" id="SSF56300">
    <property type="entry name" value="Metallo-dependent phosphatases"/>
    <property type="match status" value="1"/>
</dbReference>
<dbReference type="EMBL" id="JN987558">
    <property type="protein sequence ID" value="AET50781.1"/>
    <property type="molecule type" value="mRNA"/>
</dbReference>
<dbReference type="VEuPathDB" id="ToxoDB:ETH_00027625"/>
<dbReference type="AlphaFoldDB" id="H9B9X1"/>
<dbReference type="PANTHER" id="PTHR43143">
    <property type="entry name" value="METALLOPHOSPHOESTERASE, CALCINEURIN SUPERFAMILY"/>
    <property type="match status" value="1"/>
</dbReference>
<name>H9B9X1_EIMTE</name>
<dbReference type="InterPro" id="IPR051918">
    <property type="entry name" value="STPP_CPPED1"/>
</dbReference>
<dbReference type="InterPro" id="IPR029052">
    <property type="entry name" value="Metallo-depent_PP-like"/>
</dbReference>
<dbReference type="InterPro" id="IPR004843">
    <property type="entry name" value="Calcineurin-like_PHP"/>
</dbReference>
<accession>H9B9X1</accession>
<evidence type="ECO:0000259" key="1">
    <source>
        <dbReference type="Pfam" id="PF00149"/>
    </source>
</evidence>
<proteinExistence type="evidence at transcript level"/>
<dbReference type="Gene3D" id="3.60.21.10">
    <property type="match status" value="1"/>
</dbReference>
<organism evidence="2">
    <name type="scientific">Eimeria tenella</name>
    <name type="common">Coccidian parasite</name>
    <dbReference type="NCBI Taxonomy" id="5802"/>
    <lineage>
        <taxon>Eukaryota</taxon>
        <taxon>Sar</taxon>
        <taxon>Alveolata</taxon>
        <taxon>Apicomplexa</taxon>
        <taxon>Conoidasida</taxon>
        <taxon>Coccidia</taxon>
        <taxon>Eucoccidiorida</taxon>
        <taxon>Eimeriorina</taxon>
        <taxon>Eimeriidae</taxon>
        <taxon>Eimeria</taxon>
    </lineage>
</organism>
<feature type="domain" description="Calcineurin-like phosphoesterase" evidence="1">
    <location>
        <begin position="26"/>
        <end position="260"/>
    </location>
</feature>
<sequence length="321" mass="36468">MLVKVQNTSFTLPGAEDQLTWSSPFTFALIADPQFGLYRNNNSWEEERQQVAECIIAAASLSSKPAFIAILGDLVHAPVPALSQESLQDEVRAVRDQQAKDLKDVIDKPSKDVPVLVLPGNHDVGNAPTAASIADYEQLWGKDHFSFWFGGVKFVAANSSVLYDDTNAKELAEEQFEWIENELKDGMEKGAKQQFLLQHHQFYWDNWGEADDKTNTVEVRQMRAHNPVSLFQLPKRWRERFQPLMKKYNVAASFHGHLHYDSLLQDGDTPQIVTSSCGFATNDGRPGWRLVTVEESKFSHEFYPVKWLTSDYPFSPPRFST</sequence>
<protein>
    <recommendedName>
        <fullName evidence="1">Calcineurin-like phosphoesterase domain-containing protein</fullName>
    </recommendedName>
</protein>
<evidence type="ECO:0000313" key="2">
    <source>
        <dbReference type="EMBL" id="AET50781.1"/>
    </source>
</evidence>
<dbReference type="VEuPathDB" id="ToxoDB:ETH2_0844800"/>
<dbReference type="Pfam" id="PF00149">
    <property type="entry name" value="Metallophos"/>
    <property type="match status" value="1"/>
</dbReference>
<dbReference type="GO" id="GO:0016787">
    <property type="term" value="F:hydrolase activity"/>
    <property type="evidence" value="ECO:0007669"/>
    <property type="project" value="InterPro"/>
</dbReference>
<dbReference type="PANTHER" id="PTHR43143:SF1">
    <property type="entry name" value="SERINE_THREONINE-PROTEIN PHOSPHATASE CPPED1"/>
    <property type="match status" value="1"/>
</dbReference>
<reference evidence="2" key="1">
    <citation type="journal article" date="2012" name="BMC Genomics">
        <title>Characterisation of full-length cDNA sequences provides insights into the Eimeria tenella transcriptome.</title>
        <authorList>
            <person name="Amiruddin N."/>
            <person name="Lee X.W."/>
            <person name="Blake D.P."/>
            <person name="Suzuki Y."/>
            <person name="Tay Y.L."/>
            <person name="Lim L.S."/>
            <person name="Tomley F.M."/>
            <person name="Watanabe J."/>
            <person name="Sugimoto C."/>
            <person name="Wan K.L."/>
        </authorList>
    </citation>
    <scope>NUCLEOTIDE SEQUENCE</scope>
    <source>
        <strain evidence="2">Houghton</strain>
    </source>
</reference>